<keyword evidence="3" id="KW-1185">Reference proteome</keyword>
<proteinExistence type="predicted"/>
<gene>
    <name evidence="2" type="ORF">D5R81_12485</name>
</gene>
<dbReference type="GO" id="GO:0005524">
    <property type="term" value="F:ATP binding"/>
    <property type="evidence" value="ECO:0007669"/>
    <property type="project" value="InterPro"/>
</dbReference>
<dbReference type="Gene3D" id="1.10.10.10">
    <property type="entry name" value="Winged helix-like DNA-binding domain superfamily/Winged helix DNA-binding domain"/>
    <property type="match status" value="1"/>
</dbReference>
<dbReference type="EMBL" id="QYYH01000076">
    <property type="protein sequence ID" value="RJY12290.1"/>
    <property type="molecule type" value="Genomic_DNA"/>
</dbReference>
<feature type="domain" description="AAA+ ATPase" evidence="1">
    <location>
        <begin position="448"/>
        <end position="616"/>
    </location>
</feature>
<dbReference type="InterPro" id="IPR003593">
    <property type="entry name" value="AAA+_ATPase"/>
</dbReference>
<dbReference type="PANTHER" id="PTHR37291:SF1">
    <property type="entry name" value="TYPE IV METHYL-DIRECTED RESTRICTION ENZYME ECOKMCRB SUBUNIT"/>
    <property type="match status" value="1"/>
</dbReference>
<sequence>MGIKAVGTVLENKKDGKVVSVVWDKTYEKPKEWYFYTGRQTIWKIEPGEWITDALIDFTFNEAEQQYKKFTNNNFWKERFGDIPEVDVRFKWTKFYESIADSLLEFKENRQPLIDFVLSVADKFELSYLRNKGLTDIDPLTVIGLFNRGITNENRKAIASELASFLKVDVPAPDSFEAIPILNNQRSCFFWGMGKRDDDVIDELWTLFETAILFADEESGVQPENFVFNYNTVASHKGIKWNLTMGLYWIRPWFYPTLESQSQDYLKSLSVKPQFTGVKKTCTGDDYLRLRENLLLRFSEDTFPVHSFPELSLNAWQKPIQVEPDSTLTWKKSILSRIEDLCKNKESSEFSRTEFLELYFDELSDLFPENNAVKSTIDRHMQILRDEGEIEFLERGNYEWLSYDYVEVPLMAIPAQAAIESYHIDSIINDGCFLSKQILTDVLSRLRDKKNLILQGPPGTGKTWLGKRLAYALIGKKQKAFIKAVQFHPNLSYEDFVRGWRPTGDGKLSLCNGPFMDFIELAQQNPANKYIVVIEEINRGNPAQIFGEMLTLLETDKRTPSEALDLSYRKESDDPVYIPKNLYVIGTMNIADRSLALVDLALRRRFAFINLHPSFGEPWRNWVNNKAGIEKSILETIEARINSLNNEIATDSSLGAQFKVGHSYFTPSEEITNPENWFQQVVKTEIYPLLEEYWYDNLEKAIEQKEELLKPL</sequence>
<dbReference type="SMART" id="SM00382">
    <property type="entry name" value="AAA"/>
    <property type="match status" value="1"/>
</dbReference>
<dbReference type="CDD" id="cd00009">
    <property type="entry name" value="AAA"/>
    <property type="match status" value="1"/>
</dbReference>
<comment type="caution">
    <text evidence="2">The sequence shown here is derived from an EMBL/GenBank/DDBJ whole genome shotgun (WGS) entry which is preliminary data.</text>
</comment>
<dbReference type="SUPFAM" id="SSF52540">
    <property type="entry name" value="P-loop containing nucleoside triphosphate hydrolases"/>
    <property type="match status" value="1"/>
</dbReference>
<evidence type="ECO:0000313" key="3">
    <source>
        <dbReference type="Proteomes" id="UP000273022"/>
    </source>
</evidence>
<dbReference type="GO" id="GO:0016887">
    <property type="term" value="F:ATP hydrolysis activity"/>
    <property type="evidence" value="ECO:0007669"/>
    <property type="project" value="InterPro"/>
</dbReference>
<dbReference type="InterPro" id="IPR036388">
    <property type="entry name" value="WH-like_DNA-bd_sf"/>
</dbReference>
<dbReference type="AlphaFoldDB" id="A0A3A6TGH7"/>
<dbReference type="PANTHER" id="PTHR37291">
    <property type="entry name" value="5-METHYLCYTOSINE-SPECIFIC RESTRICTION ENZYME B"/>
    <property type="match status" value="1"/>
</dbReference>
<evidence type="ECO:0000313" key="2">
    <source>
        <dbReference type="EMBL" id="RJY12290.1"/>
    </source>
</evidence>
<dbReference type="Proteomes" id="UP000273022">
    <property type="component" value="Unassembled WGS sequence"/>
</dbReference>
<organism evidence="2 3">
    <name type="scientific">Parashewanella spongiae</name>
    <dbReference type="NCBI Taxonomy" id="342950"/>
    <lineage>
        <taxon>Bacteria</taxon>
        <taxon>Pseudomonadati</taxon>
        <taxon>Pseudomonadota</taxon>
        <taxon>Gammaproteobacteria</taxon>
        <taxon>Alteromonadales</taxon>
        <taxon>Shewanellaceae</taxon>
        <taxon>Parashewanella</taxon>
    </lineage>
</organism>
<dbReference type="OrthoDB" id="9781481at2"/>
<name>A0A3A6TGH7_9GAMM</name>
<dbReference type="InterPro" id="IPR011704">
    <property type="entry name" value="ATPase_dyneun-rel_AAA"/>
</dbReference>
<dbReference type="Gene3D" id="3.40.50.300">
    <property type="entry name" value="P-loop containing nucleotide triphosphate hydrolases"/>
    <property type="match status" value="1"/>
</dbReference>
<dbReference type="InterPro" id="IPR052934">
    <property type="entry name" value="Methyl-DNA_Rec/Restrict_Enz"/>
</dbReference>
<dbReference type="Pfam" id="PF17726">
    <property type="entry name" value="DpnI_C"/>
    <property type="match status" value="1"/>
</dbReference>
<dbReference type="InterPro" id="IPR027417">
    <property type="entry name" value="P-loop_NTPase"/>
</dbReference>
<evidence type="ECO:0000259" key="1">
    <source>
        <dbReference type="SMART" id="SM00382"/>
    </source>
</evidence>
<dbReference type="InterPro" id="IPR041368">
    <property type="entry name" value="DRP_C"/>
</dbReference>
<dbReference type="Pfam" id="PF07728">
    <property type="entry name" value="AAA_5"/>
    <property type="match status" value="1"/>
</dbReference>
<protein>
    <submittedName>
        <fullName evidence="2">AAA family ATPase</fullName>
    </submittedName>
</protein>
<accession>A0A3A6TGH7</accession>
<reference evidence="2 3" key="1">
    <citation type="submission" date="2018-09" db="EMBL/GenBank/DDBJ databases">
        <title>Phylogeny of the Shewanellaceae, and recommendation for two new genera, Pseudoshewanella and Parashewanella.</title>
        <authorList>
            <person name="Wang G."/>
        </authorList>
    </citation>
    <scope>NUCLEOTIDE SEQUENCE [LARGE SCALE GENOMIC DNA]</scope>
    <source>
        <strain evidence="2 3">KCTC 22492</strain>
    </source>
</reference>